<dbReference type="GO" id="GO:0006412">
    <property type="term" value="P:translation"/>
    <property type="evidence" value="ECO:0007669"/>
    <property type="project" value="UniProtKB-UniRule"/>
</dbReference>
<proteinExistence type="inferred from homology"/>
<evidence type="ECO:0000256" key="1">
    <source>
        <dbReference type="HAMAP-Rule" id="MF_00122"/>
    </source>
</evidence>
<comment type="catalytic activity">
    <reaction evidence="1">
        <text>L-glutamyl-tRNA(Gln) + L-glutamine + ATP + H2O = L-glutaminyl-tRNA(Gln) + L-glutamate + ADP + phosphate + H(+)</text>
        <dbReference type="Rhea" id="RHEA:17521"/>
        <dbReference type="Rhea" id="RHEA-COMP:9681"/>
        <dbReference type="Rhea" id="RHEA-COMP:9684"/>
        <dbReference type="ChEBI" id="CHEBI:15377"/>
        <dbReference type="ChEBI" id="CHEBI:15378"/>
        <dbReference type="ChEBI" id="CHEBI:29985"/>
        <dbReference type="ChEBI" id="CHEBI:30616"/>
        <dbReference type="ChEBI" id="CHEBI:43474"/>
        <dbReference type="ChEBI" id="CHEBI:58359"/>
        <dbReference type="ChEBI" id="CHEBI:78520"/>
        <dbReference type="ChEBI" id="CHEBI:78521"/>
        <dbReference type="ChEBI" id="CHEBI:456216"/>
    </reaction>
</comment>
<keyword evidence="4" id="KW-1185">Reference proteome</keyword>
<dbReference type="RefSeq" id="WP_075071814.1">
    <property type="nucleotide sequence ID" value="NZ_DF967972.1"/>
</dbReference>
<sequence length="95" mass="10750">MTLTLAEVEHIAQLARLELSAEEKERYCQQLSAILDYARRLQELDTEGIPPTASVLPPRSVLRPDETAPSLPLEELLRNAPQTQDDQFRVPPVME</sequence>
<dbReference type="Gene3D" id="1.10.20.60">
    <property type="entry name" value="Glu-tRNAGln amidotransferase C subunit, N-terminal domain"/>
    <property type="match status" value="1"/>
</dbReference>
<organism evidence="3">
    <name type="scientific">Longilinea arvoryzae</name>
    <dbReference type="NCBI Taxonomy" id="360412"/>
    <lineage>
        <taxon>Bacteria</taxon>
        <taxon>Bacillati</taxon>
        <taxon>Chloroflexota</taxon>
        <taxon>Anaerolineae</taxon>
        <taxon>Anaerolineales</taxon>
        <taxon>Anaerolineaceae</taxon>
        <taxon>Longilinea</taxon>
    </lineage>
</organism>
<protein>
    <recommendedName>
        <fullName evidence="1">Aspartyl/glutamyl-tRNA(Asn/Gln) amidotransferase subunit C</fullName>
        <shortName evidence="1">Asp/Glu-ADT subunit C</shortName>
        <ecNumber evidence="1">6.3.5.-</ecNumber>
    </recommendedName>
</protein>
<comment type="catalytic activity">
    <reaction evidence="1">
        <text>L-aspartyl-tRNA(Asn) + L-glutamine + ATP + H2O = L-asparaginyl-tRNA(Asn) + L-glutamate + ADP + phosphate + 2 H(+)</text>
        <dbReference type="Rhea" id="RHEA:14513"/>
        <dbReference type="Rhea" id="RHEA-COMP:9674"/>
        <dbReference type="Rhea" id="RHEA-COMP:9677"/>
        <dbReference type="ChEBI" id="CHEBI:15377"/>
        <dbReference type="ChEBI" id="CHEBI:15378"/>
        <dbReference type="ChEBI" id="CHEBI:29985"/>
        <dbReference type="ChEBI" id="CHEBI:30616"/>
        <dbReference type="ChEBI" id="CHEBI:43474"/>
        <dbReference type="ChEBI" id="CHEBI:58359"/>
        <dbReference type="ChEBI" id="CHEBI:78515"/>
        <dbReference type="ChEBI" id="CHEBI:78516"/>
        <dbReference type="ChEBI" id="CHEBI:456216"/>
    </reaction>
</comment>
<dbReference type="HAMAP" id="MF_00122">
    <property type="entry name" value="GatC"/>
    <property type="match status" value="1"/>
</dbReference>
<dbReference type="GO" id="GO:0005524">
    <property type="term" value="F:ATP binding"/>
    <property type="evidence" value="ECO:0007669"/>
    <property type="project" value="UniProtKB-KW"/>
</dbReference>
<gene>
    <name evidence="1" type="primary">gatC</name>
    <name evidence="3" type="ORF">LARV_00115</name>
</gene>
<dbReference type="GO" id="GO:0006450">
    <property type="term" value="P:regulation of translational fidelity"/>
    <property type="evidence" value="ECO:0007669"/>
    <property type="project" value="InterPro"/>
</dbReference>
<evidence type="ECO:0000256" key="2">
    <source>
        <dbReference type="SAM" id="MobiDB-lite"/>
    </source>
</evidence>
<dbReference type="NCBIfam" id="TIGR00135">
    <property type="entry name" value="gatC"/>
    <property type="match status" value="1"/>
</dbReference>
<dbReference type="PANTHER" id="PTHR15004:SF0">
    <property type="entry name" value="GLUTAMYL-TRNA(GLN) AMIDOTRANSFERASE SUBUNIT C, MITOCHONDRIAL"/>
    <property type="match status" value="1"/>
</dbReference>
<evidence type="ECO:0000313" key="3">
    <source>
        <dbReference type="EMBL" id="GAP12381.1"/>
    </source>
</evidence>
<name>A0A0S7BB20_9CHLR</name>
<dbReference type="AlphaFoldDB" id="A0A0S7BB20"/>
<dbReference type="PANTHER" id="PTHR15004">
    <property type="entry name" value="GLUTAMYL-TRNA(GLN) AMIDOTRANSFERASE SUBUNIT C, MITOCHONDRIAL"/>
    <property type="match status" value="1"/>
</dbReference>
<comment type="subunit">
    <text evidence="1">Heterotrimer of A, B and C subunits.</text>
</comment>
<comment type="similarity">
    <text evidence="1">Belongs to the GatC family.</text>
</comment>
<keyword evidence="3" id="KW-0808">Transferase</keyword>
<dbReference type="STRING" id="360412.LARV_00115"/>
<dbReference type="EC" id="6.3.5.-" evidence="1"/>
<dbReference type="Proteomes" id="UP000055060">
    <property type="component" value="Unassembled WGS sequence"/>
</dbReference>
<keyword evidence="1" id="KW-0436">Ligase</keyword>
<keyword evidence="1" id="KW-0648">Protein biosynthesis</keyword>
<dbReference type="OrthoDB" id="9813938at2"/>
<keyword evidence="1" id="KW-0067">ATP-binding</keyword>
<dbReference type="InterPro" id="IPR036113">
    <property type="entry name" value="Asp/Glu-ADT_sf_sub_c"/>
</dbReference>
<evidence type="ECO:0000313" key="4">
    <source>
        <dbReference type="Proteomes" id="UP000055060"/>
    </source>
</evidence>
<dbReference type="SUPFAM" id="SSF141000">
    <property type="entry name" value="Glu-tRNAGln amidotransferase C subunit"/>
    <property type="match status" value="1"/>
</dbReference>
<dbReference type="GO" id="GO:0016740">
    <property type="term" value="F:transferase activity"/>
    <property type="evidence" value="ECO:0007669"/>
    <property type="project" value="UniProtKB-KW"/>
</dbReference>
<dbReference type="InterPro" id="IPR003837">
    <property type="entry name" value="GatC"/>
</dbReference>
<keyword evidence="1" id="KW-0547">Nucleotide-binding</keyword>
<dbReference type="GO" id="GO:0050566">
    <property type="term" value="F:asparaginyl-tRNA synthase (glutamine-hydrolyzing) activity"/>
    <property type="evidence" value="ECO:0007669"/>
    <property type="project" value="RHEA"/>
</dbReference>
<dbReference type="GO" id="GO:0070681">
    <property type="term" value="P:glutaminyl-tRNAGln biosynthesis via transamidation"/>
    <property type="evidence" value="ECO:0007669"/>
    <property type="project" value="TreeGrafter"/>
</dbReference>
<dbReference type="GO" id="GO:0050567">
    <property type="term" value="F:glutaminyl-tRNA synthase (glutamine-hydrolyzing) activity"/>
    <property type="evidence" value="ECO:0007669"/>
    <property type="project" value="UniProtKB-UniRule"/>
</dbReference>
<feature type="region of interest" description="Disordered" evidence="2">
    <location>
        <begin position="48"/>
        <end position="67"/>
    </location>
</feature>
<reference evidence="3" key="1">
    <citation type="submission" date="2015-07" db="EMBL/GenBank/DDBJ databases">
        <title>Draft Genome Sequences of Anaerolinea thermolimosa IMO-1, Bellilinea caldifistulae GOMI-1, Leptolinea tardivitalis YMTK-2, Levilinea saccharolytica KIBI-1,Longilinea arvoryzae KOME-1, Previously Described as Members of the Anaerolineaceae (Chloroflexi).</title>
        <authorList>
            <person name="Sekiguchi Y."/>
            <person name="Ohashi A."/>
            <person name="Matsuura N."/>
            <person name="Tourlousse M.D."/>
        </authorList>
    </citation>
    <scope>NUCLEOTIDE SEQUENCE [LARGE SCALE GENOMIC DNA]</scope>
    <source>
        <strain evidence="3">KOME-1</strain>
    </source>
</reference>
<dbReference type="Pfam" id="PF02686">
    <property type="entry name" value="GatC"/>
    <property type="match status" value="1"/>
</dbReference>
<accession>A0A0S7BB20</accession>
<comment type="function">
    <text evidence="1">Allows the formation of correctly charged Asn-tRNA(Asn) or Gln-tRNA(Gln) through the transamidation of misacylated Asp-tRNA(Asn) or Glu-tRNA(Gln) in organisms which lack either or both of asparaginyl-tRNA or glutaminyl-tRNA synthetases. The reaction takes place in the presence of glutamine and ATP through an activated phospho-Asp-tRNA(Asn) or phospho-Glu-tRNA(Gln).</text>
</comment>
<dbReference type="EMBL" id="DF967972">
    <property type="protein sequence ID" value="GAP12381.1"/>
    <property type="molecule type" value="Genomic_DNA"/>
</dbReference>